<accession>A0A6N4ST49</accession>
<reference evidence="1 2" key="1">
    <citation type="journal article" date="2007" name="Appl. Environ. Microbiol.">
        <title>Genome sequence of the cellulolytic gliding bacterium Cytophaga hutchinsonii.</title>
        <authorList>
            <person name="Xie G."/>
            <person name="Bruce D.C."/>
            <person name="Challacombe J.F."/>
            <person name="Chertkov O."/>
            <person name="Detter J.C."/>
            <person name="Gilna P."/>
            <person name="Han C.S."/>
            <person name="Lucas S."/>
            <person name="Misra M."/>
            <person name="Myers G.L."/>
            <person name="Richardson P."/>
            <person name="Tapia R."/>
            <person name="Thayer N."/>
            <person name="Thompson L.S."/>
            <person name="Brettin T.S."/>
            <person name="Henrissat B."/>
            <person name="Wilson D.B."/>
            <person name="McBride M.J."/>
        </authorList>
    </citation>
    <scope>NUCLEOTIDE SEQUENCE [LARGE SCALE GENOMIC DNA]</scope>
    <source>
        <strain evidence="2">ATCC 33406 / DSM 1761 / CIP 103989 / NBRC 15051 / NCIMB 9469 / D465</strain>
    </source>
</reference>
<sequence length="164" mass="18760">MPALFSGETNCVDIHSNRLRINLIFYNQLLKKIIMGLAEKRLAEEIKTDKLPAFESKLNEKAGYPIKVNIDWATFTAFDQYPLSRLDIVFDDIEGFVKKICQDDMGKEALKDKMATIHLTNTDQRDDVKMELKDNILSLNFQLAGDTFSSFTDSQIAAYVEKQL</sequence>
<organism evidence="1 2">
    <name type="scientific">Cytophaga hutchinsonii (strain ATCC 33406 / DSM 1761 / CIP 103989 / NBRC 15051 / NCIMB 9469 / D465)</name>
    <dbReference type="NCBI Taxonomy" id="269798"/>
    <lineage>
        <taxon>Bacteria</taxon>
        <taxon>Pseudomonadati</taxon>
        <taxon>Bacteroidota</taxon>
        <taxon>Cytophagia</taxon>
        <taxon>Cytophagales</taxon>
        <taxon>Cytophagaceae</taxon>
        <taxon>Cytophaga</taxon>
    </lineage>
</organism>
<evidence type="ECO:0000313" key="1">
    <source>
        <dbReference type="EMBL" id="ABG59618.1"/>
    </source>
</evidence>
<evidence type="ECO:0000313" key="2">
    <source>
        <dbReference type="Proteomes" id="UP000001822"/>
    </source>
</evidence>
<dbReference type="Proteomes" id="UP000001822">
    <property type="component" value="Chromosome"/>
</dbReference>
<keyword evidence="2" id="KW-1185">Reference proteome</keyword>
<dbReference type="KEGG" id="chu:CHU_2360"/>
<dbReference type="AlphaFoldDB" id="A0A6N4ST49"/>
<proteinExistence type="predicted"/>
<gene>
    <name evidence="1" type="ordered locus">CHU_2360</name>
</gene>
<dbReference type="EMBL" id="CP000383">
    <property type="protein sequence ID" value="ABG59618.1"/>
    <property type="molecule type" value="Genomic_DNA"/>
</dbReference>
<protein>
    <submittedName>
        <fullName evidence="1">Uncharacterized protein</fullName>
    </submittedName>
</protein>
<name>A0A6N4ST49_CYTH3</name>